<evidence type="ECO:0000256" key="5">
    <source>
        <dbReference type="ARBA" id="ARBA00023136"/>
    </source>
</evidence>
<feature type="transmembrane region" description="Helical" evidence="9">
    <location>
        <begin position="152"/>
        <end position="170"/>
    </location>
</feature>
<feature type="domain" description="G-protein coupled receptors family 1 profile" evidence="10">
    <location>
        <begin position="82"/>
        <end position="203"/>
    </location>
</feature>
<dbReference type="Gene3D" id="1.20.1070.10">
    <property type="entry name" value="Rhodopsin 7-helix transmembrane proteins"/>
    <property type="match status" value="1"/>
</dbReference>
<dbReference type="PRINTS" id="PR00237">
    <property type="entry name" value="GPCRRHODOPSN"/>
</dbReference>
<dbReference type="EMBL" id="JAODUO010000445">
    <property type="protein sequence ID" value="KAK2180393.1"/>
    <property type="molecule type" value="Genomic_DNA"/>
</dbReference>
<evidence type="ECO:0000256" key="7">
    <source>
        <dbReference type="RuleBase" id="RU000688"/>
    </source>
</evidence>
<dbReference type="InterPro" id="IPR017452">
    <property type="entry name" value="GPCR_Rhodpsn_7TM"/>
</dbReference>
<keyword evidence="3 7" id="KW-0812">Transmembrane</keyword>
<dbReference type="InterPro" id="IPR000276">
    <property type="entry name" value="GPCR_Rhodpsn"/>
</dbReference>
<protein>
    <recommendedName>
        <fullName evidence="10">G-protein coupled receptors family 1 profile domain-containing protein</fullName>
    </recommendedName>
</protein>
<dbReference type="PANTHER" id="PTHR24241">
    <property type="entry name" value="NEUROPEPTIDE RECEPTOR-RELATED G-PROTEIN COUPLED RECEPTOR"/>
    <property type="match status" value="1"/>
</dbReference>
<dbReference type="GO" id="GO:0032870">
    <property type="term" value="P:cellular response to hormone stimulus"/>
    <property type="evidence" value="ECO:0007669"/>
    <property type="project" value="TreeGrafter"/>
</dbReference>
<feature type="compositionally biased region" description="Low complexity" evidence="8">
    <location>
        <begin position="33"/>
        <end position="60"/>
    </location>
</feature>
<evidence type="ECO:0000313" key="11">
    <source>
        <dbReference type="EMBL" id="KAK2180393.1"/>
    </source>
</evidence>
<reference evidence="11" key="1">
    <citation type="journal article" date="2023" name="Mol. Biol. Evol.">
        <title>Third-Generation Sequencing Reveals the Adaptive Role of the Epigenome in Three Deep-Sea Polychaetes.</title>
        <authorList>
            <person name="Perez M."/>
            <person name="Aroh O."/>
            <person name="Sun Y."/>
            <person name="Lan Y."/>
            <person name="Juniper S.K."/>
            <person name="Young C.R."/>
            <person name="Angers B."/>
            <person name="Qian P.Y."/>
        </authorList>
    </citation>
    <scope>NUCLEOTIDE SEQUENCE</scope>
    <source>
        <strain evidence="11">R07B-5</strain>
    </source>
</reference>
<evidence type="ECO:0000256" key="6">
    <source>
        <dbReference type="ARBA" id="ARBA00023170"/>
    </source>
</evidence>
<dbReference type="PROSITE" id="PS00237">
    <property type="entry name" value="G_PROTEIN_RECEP_F1_1"/>
    <property type="match status" value="1"/>
</dbReference>
<organism evidence="11 12">
    <name type="scientific">Ridgeia piscesae</name>
    <name type="common">Tubeworm</name>
    <dbReference type="NCBI Taxonomy" id="27915"/>
    <lineage>
        <taxon>Eukaryota</taxon>
        <taxon>Metazoa</taxon>
        <taxon>Spiralia</taxon>
        <taxon>Lophotrochozoa</taxon>
        <taxon>Annelida</taxon>
        <taxon>Polychaeta</taxon>
        <taxon>Sedentaria</taxon>
        <taxon>Canalipalpata</taxon>
        <taxon>Sabellida</taxon>
        <taxon>Siboglinidae</taxon>
        <taxon>Ridgeia</taxon>
    </lineage>
</organism>
<dbReference type="PANTHER" id="PTHR24241:SF59">
    <property type="entry name" value="ADIPOKINETIC HORMONE RECEPTOR, ISOFORM C"/>
    <property type="match status" value="1"/>
</dbReference>
<keyword evidence="5 9" id="KW-0472">Membrane</keyword>
<name>A0AAD9KZ70_RIDPI</name>
<comment type="similarity">
    <text evidence="7">Belongs to the G-protein coupled receptor 1 family.</text>
</comment>
<dbReference type="SUPFAM" id="SSF81321">
    <property type="entry name" value="Family A G protein-coupled receptor-like"/>
    <property type="match status" value="1"/>
</dbReference>
<keyword evidence="2" id="KW-1003">Cell membrane</keyword>
<evidence type="ECO:0000256" key="2">
    <source>
        <dbReference type="ARBA" id="ARBA00022475"/>
    </source>
</evidence>
<comment type="caution">
    <text evidence="11">The sequence shown here is derived from an EMBL/GenBank/DDBJ whole genome shotgun (WGS) entry which is preliminary data.</text>
</comment>
<proteinExistence type="inferred from homology"/>
<dbReference type="PROSITE" id="PS50262">
    <property type="entry name" value="G_PROTEIN_RECEP_F1_2"/>
    <property type="match status" value="1"/>
</dbReference>
<gene>
    <name evidence="11" type="ORF">NP493_445g03001</name>
</gene>
<evidence type="ECO:0000256" key="1">
    <source>
        <dbReference type="ARBA" id="ARBA00004651"/>
    </source>
</evidence>
<evidence type="ECO:0000259" key="10">
    <source>
        <dbReference type="PROSITE" id="PS50262"/>
    </source>
</evidence>
<keyword evidence="4 9" id="KW-1133">Transmembrane helix</keyword>
<feature type="region of interest" description="Disordered" evidence="8">
    <location>
        <begin position="33"/>
        <end position="77"/>
    </location>
</feature>
<dbReference type="GO" id="GO:0005886">
    <property type="term" value="C:plasma membrane"/>
    <property type="evidence" value="ECO:0007669"/>
    <property type="project" value="UniProtKB-SubCell"/>
</dbReference>
<accession>A0AAD9KZ70</accession>
<evidence type="ECO:0000256" key="8">
    <source>
        <dbReference type="SAM" id="MobiDB-lite"/>
    </source>
</evidence>
<dbReference type="AlphaFoldDB" id="A0AAD9KZ70"/>
<sequence length="203" mass="21710">MATTAPSTGAAATALPVTTSRRNSCRARCSSTTRASCRSSPTPCSSASPASAISPSSSRSFVTETGGHASTSSSCTSPSPTYLVTFVMMPLEIGWHLTVSWNAGDIACRVLMFFRAFGFYLSSFILAAISLDRYFAIAHPLNLNDADKRGKLMLTMAWLFSIVASIPQVGHVTCVRCVRTCVRACACVWVNCSLFDPSVLRSR</sequence>
<dbReference type="Proteomes" id="UP001209878">
    <property type="component" value="Unassembled WGS sequence"/>
</dbReference>
<dbReference type="GO" id="GO:0042277">
    <property type="term" value="F:peptide binding"/>
    <property type="evidence" value="ECO:0007669"/>
    <property type="project" value="TreeGrafter"/>
</dbReference>
<dbReference type="Pfam" id="PF00001">
    <property type="entry name" value="7tm_1"/>
    <property type="match status" value="1"/>
</dbReference>
<keyword evidence="6 7" id="KW-0675">Receptor</keyword>
<evidence type="ECO:0000256" key="9">
    <source>
        <dbReference type="SAM" id="Phobius"/>
    </source>
</evidence>
<evidence type="ECO:0000313" key="12">
    <source>
        <dbReference type="Proteomes" id="UP001209878"/>
    </source>
</evidence>
<keyword evidence="12" id="KW-1185">Reference proteome</keyword>
<evidence type="ECO:0000256" key="3">
    <source>
        <dbReference type="ARBA" id="ARBA00022692"/>
    </source>
</evidence>
<keyword evidence="7" id="KW-0297">G-protein coupled receptor</keyword>
<evidence type="ECO:0000256" key="4">
    <source>
        <dbReference type="ARBA" id="ARBA00022989"/>
    </source>
</evidence>
<comment type="subcellular location">
    <subcellularLocation>
        <location evidence="1">Cell membrane</location>
        <topology evidence="1">Multi-pass membrane protein</topology>
    </subcellularLocation>
</comment>
<feature type="transmembrane region" description="Helical" evidence="9">
    <location>
        <begin position="112"/>
        <end position="131"/>
    </location>
</feature>
<dbReference type="GO" id="GO:0004930">
    <property type="term" value="F:G protein-coupled receptor activity"/>
    <property type="evidence" value="ECO:0007669"/>
    <property type="project" value="UniProtKB-KW"/>
</dbReference>
<keyword evidence="7" id="KW-0807">Transducer</keyword>